<dbReference type="AlphaFoldDB" id="A0ABD5ZHL8"/>
<gene>
    <name evidence="1" type="ORF">ACFQJC_14550</name>
</gene>
<dbReference type="EMBL" id="JBHTAA010000005">
    <property type="protein sequence ID" value="MFC7204737.1"/>
    <property type="molecule type" value="Genomic_DNA"/>
</dbReference>
<sequence>MMIPEVLHVEEPESFPYEVRFTGEGATFSKGLTKNQLRQLRDAATRELEGPLP</sequence>
<dbReference type="RefSeq" id="WP_390224681.1">
    <property type="nucleotide sequence ID" value="NZ_JBHTAA010000005.1"/>
</dbReference>
<protein>
    <submittedName>
        <fullName evidence="1">Uncharacterized protein</fullName>
    </submittedName>
</protein>
<comment type="caution">
    <text evidence="1">The sequence shown here is derived from an EMBL/GenBank/DDBJ whole genome shotgun (WGS) entry which is preliminary data.</text>
</comment>
<evidence type="ECO:0000313" key="1">
    <source>
        <dbReference type="EMBL" id="MFC7204737.1"/>
    </source>
</evidence>
<keyword evidence="2" id="KW-1185">Reference proteome</keyword>
<name>A0ABD5ZHL8_9EURY</name>
<proteinExistence type="predicted"/>
<organism evidence="1 2">
    <name type="scientific">Haloferax namakaokahaiae</name>
    <dbReference type="NCBI Taxonomy" id="1748331"/>
    <lineage>
        <taxon>Archaea</taxon>
        <taxon>Methanobacteriati</taxon>
        <taxon>Methanobacteriota</taxon>
        <taxon>Stenosarchaea group</taxon>
        <taxon>Halobacteria</taxon>
        <taxon>Halobacteriales</taxon>
        <taxon>Haloferacaceae</taxon>
        <taxon>Haloferax</taxon>
    </lineage>
</organism>
<reference evidence="1 2" key="1">
    <citation type="journal article" date="2019" name="Int. J. Syst. Evol. Microbiol.">
        <title>The Global Catalogue of Microorganisms (GCM) 10K type strain sequencing project: providing services to taxonomists for standard genome sequencing and annotation.</title>
        <authorList>
            <consortium name="The Broad Institute Genomics Platform"/>
            <consortium name="The Broad Institute Genome Sequencing Center for Infectious Disease"/>
            <person name="Wu L."/>
            <person name="Ma J."/>
        </authorList>
    </citation>
    <scope>NUCLEOTIDE SEQUENCE [LARGE SCALE GENOMIC DNA]</scope>
    <source>
        <strain evidence="1 2">DSM 29988</strain>
    </source>
</reference>
<dbReference type="Proteomes" id="UP001596481">
    <property type="component" value="Unassembled WGS sequence"/>
</dbReference>
<evidence type="ECO:0000313" key="2">
    <source>
        <dbReference type="Proteomes" id="UP001596481"/>
    </source>
</evidence>
<accession>A0ABD5ZHL8</accession>